<keyword evidence="5" id="KW-0732">Signal</keyword>
<reference evidence="13" key="1">
    <citation type="submission" date="2018-11" db="EMBL/GenBank/DDBJ databases">
        <authorList>
            <person name="Alioto T."/>
            <person name="Alioto T."/>
        </authorList>
    </citation>
    <scope>NUCLEOTIDE SEQUENCE</scope>
</reference>
<comment type="subcellular location">
    <subcellularLocation>
        <location evidence="1">Membrane</location>
        <topology evidence="1">Single-pass membrane protein</topology>
    </subcellularLocation>
</comment>
<dbReference type="InterPro" id="IPR003591">
    <property type="entry name" value="Leu-rich_rpt_typical-subtyp"/>
</dbReference>
<keyword evidence="7 11" id="KW-1133">Transmembrane helix</keyword>
<evidence type="ECO:0000256" key="4">
    <source>
        <dbReference type="ARBA" id="ARBA00022692"/>
    </source>
</evidence>
<keyword evidence="8 11" id="KW-0472">Membrane</keyword>
<proteinExistence type="inferred from homology"/>
<dbReference type="Pfam" id="PF13855">
    <property type="entry name" value="LRR_8"/>
    <property type="match status" value="1"/>
</dbReference>
<evidence type="ECO:0000256" key="3">
    <source>
        <dbReference type="ARBA" id="ARBA00022614"/>
    </source>
</evidence>
<dbReference type="GO" id="GO:0007165">
    <property type="term" value="P:signal transduction"/>
    <property type="evidence" value="ECO:0007669"/>
    <property type="project" value="InterPro"/>
</dbReference>
<dbReference type="OrthoDB" id="6044702at2759"/>
<sequence length="764" mass="88235">MYGTVLIMKYTLLTVLVLAEISSVLSYAMYWNGEFVPWIPKYSNLTNMKCPNKTCTPDPLKHQWTREDCCVCRAKPLWEIPVDSTVRLQLEYVRRNGIAEVFSEEQNKSQYYSLYHSQGYLSKLPINICDFPNIVRIDLQSNELTEVGNLSCLSMLDILDLSYNKIHFIGNDSFLSLTNLRELRVTHNGLQTLAPSTLTSLPLFRADFSHNNMSSIEFSNMISESDFCEITFASNNISNIVNTNNFEIDPDKNYRGGIVDLVGNSFTTFIDFEKLGITDIAILGKVLSYGFVMPDVKWTCDCHMEPYLELAEDVIKRIWRDYFNISCWLPLEYRGKTIPDIVKEGRLDIFICNLTVEQKCPPKCKCFFQPKERRTVVDCSGVGLTELPPYVPSGNRFSNNLTLIFKDNNITHFGNRSYLTDATVLDMSGNKVSTFSHEAIEMLPDDIELNFADNDFKKVPRAFQTLNPCKSKFGDVTIDCGCDTEWMKTWANNRGLKQCSNMSSLVCETDSGLIPVDEISAVDICKPENIMITISIILSILSTLIMIIFGIVYLFRYEIYLLQRKYFLRNSASKVGFLLKYDAFVSFNDENDELRIWVLNVLVRHLEASGYRLFVPCRDLPPGSIKEEEILEQIINSRKYLIILCDYYQQHDITWTQIEWKYIWCHFRQYMERNIIVINFDQLETSEQTDPKLRAFVRLGYDIDFSNRKHDLFVTVKSRLGAPLKSLFFHGNKKTKFMAHNLITNKGLFDPFTLVDSTKIKLEL</sequence>
<keyword evidence="14" id="KW-1185">Reference proteome</keyword>
<dbReference type="SUPFAM" id="SSF52058">
    <property type="entry name" value="L domain-like"/>
    <property type="match status" value="1"/>
</dbReference>
<dbReference type="PROSITE" id="PS50104">
    <property type="entry name" value="TIR"/>
    <property type="match status" value="1"/>
</dbReference>
<feature type="transmembrane region" description="Helical" evidence="11">
    <location>
        <begin position="12"/>
        <end position="31"/>
    </location>
</feature>
<evidence type="ECO:0000256" key="11">
    <source>
        <dbReference type="SAM" id="Phobius"/>
    </source>
</evidence>
<dbReference type="InterPro" id="IPR001611">
    <property type="entry name" value="Leu-rich_rpt"/>
</dbReference>
<keyword evidence="6" id="KW-0677">Repeat</keyword>
<keyword evidence="3" id="KW-0433">Leucine-rich repeat</keyword>
<evidence type="ECO:0000256" key="5">
    <source>
        <dbReference type="ARBA" id="ARBA00022729"/>
    </source>
</evidence>
<dbReference type="PROSITE" id="PS51450">
    <property type="entry name" value="LRR"/>
    <property type="match status" value="1"/>
</dbReference>
<feature type="transmembrane region" description="Helical" evidence="11">
    <location>
        <begin position="530"/>
        <end position="555"/>
    </location>
</feature>
<evidence type="ECO:0000256" key="8">
    <source>
        <dbReference type="ARBA" id="ARBA00023136"/>
    </source>
</evidence>
<dbReference type="InterPro" id="IPR032675">
    <property type="entry name" value="LRR_dom_sf"/>
</dbReference>
<name>A0A8B6GBW0_MYTGA</name>
<dbReference type="GO" id="GO:0038023">
    <property type="term" value="F:signaling receptor activity"/>
    <property type="evidence" value="ECO:0007669"/>
    <property type="project" value="TreeGrafter"/>
</dbReference>
<dbReference type="Gene3D" id="3.40.50.10140">
    <property type="entry name" value="Toll/interleukin-1 receptor homology (TIR) domain"/>
    <property type="match status" value="1"/>
</dbReference>
<evidence type="ECO:0000256" key="6">
    <source>
        <dbReference type="ARBA" id="ARBA00022737"/>
    </source>
</evidence>
<evidence type="ECO:0000256" key="7">
    <source>
        <dbReference type="ARBA" id="ARBA00022989"/>
    </source>
</evidence>
<dbReference type="PANTHER" id="PTHR24365:SF541">
    <property type="entry name" value="PROTEIN TOLL-RELATED"/>
    <property type="match status" value="1"/>
</dbReference>
<gene>
    <name evidence="13" type="ORF">MGAL_10B072370</name>
</gene>
<dbReference type="SMART" id="SM00369">
    <property type="entry name" value="LRR_TYP"/>
    <property type="match status" value="3"/>
</dbReference>
<evidence type="ECO:0000313" key="14">
    <source>
        <dbReference type="Proteomes" id="UP000596742"/>
    </source>
</evidence>
<dbReference type="GO" id="GO:0005886">
    <property type="term" value="C:plasma membrane"/>
    <property type="evidence" value="ECO:0007669"/>
    <property type="project" value="TreeGrafter"/>
</dbReference>
<dbReference type="Gene3D" id="3.80.10.10">
    <property type="entry name" value="Ribonuclease Inhibitor"/>
    <property type="match status" value="2"/>
</dbReference>
<dbReference type="EMBL" id="UYJE01008188">
    <property type="protein sequence ID" value="VDI61803.1"/>
    <property type="molecule type" value="Genomic_DNA"/>
</dbReference>
<comment type="caution">
    <text evidence="13">The sequence shown here is derived from an EMBL/GenBank/DDBJ whole genome shotgun (WGS) entry which is preliminary data.</text>
</comment>
<evidence type="ECO:0000256" key="1">
    <source>
        <dbReference type="ARBA" id="ARBA00004167"/>
    </source>
</evidence>
<dbReference type="InterPro" id="IPR035897">
    <property type="entry name" value="Toll_tir_struct_dom_sf"/>
</dbReference>
<keyword evidence="10" id="KW-0325">Glycoprotein</keyword>
<dbReference type="InterPro" id="IPR000157">
    <property type="entry name" value="TIR_dom"/>
</dbReference>
<comment type="similarity">
    <text evidence="2">Belongs to the Toll-like receptor family.</text>
</comment>
<keyword evidence="9" id="KW-0675">Receptor</keyword>
<dbReference type="Proteomes" id="UP000596742">
    <property type="component" value="Unassembled WGS sequence"/>
</dbReference>
<evidence type="ECO:0000256" key="10">
    <source>
        <dbReference type="ARBA" id="ARBA00023180"/>
    </source>
</evidence>
<protein>
    <recommendedName>
        <fullName evidence="12">TIR domain-containing protein</fullName>
    </recommendedName>
</protein>
<dbReference type="Pfam" id="PF01582">
    <property type="entry name" value="TIR"/>
    <property type="match status" value="1"/>
</dbReference>
<evidence type="ECO:0000256" key="9">
    <source>
        <dbReference type="ARBA" id="ARBA00023170"/>
    </source>
</evidence>
<evidence type="ECO:0000256" key="2">
    <source>
        <dbReference type="ARBA" id="ARBA00009634"/>
    </source>
</evidence>
<dbReference type="SUPFAM" id="SSF52200">
    <property type="entry name" value="Toll/Interleukin receptor TIR domain"/>
    <property type="match status" value="1"/>
</dbReference>
<dbReference type="AlphaFoldDB" id="A0A8B6GBW0"/>
<keyword evidence="4 11" id="KW-0812">Transmembrane</keyword>
<evidence type="ECO:0000259" key="12">
    <source>
        <dbReference type="PROSITE" id="PS50104"/>
    </source>
</evidence>
<organism evidence="13 14">
    <name type="scientific">Mytilus galloprovincialis</name>
    <name type="common">Mediterranean mussel</name>
    <dbReference type="NCBI Taxonomy" id="29158"/>
    <lineage>
        <taxon>Eukaryota</taxon>
        <taxon>Metazoa</taxon>
        <taxon>Spiralia</taxon>
        <taxon>Lophotrochozoa</taxon>
        <taxon>Mollusca</taxon>
        <taxon>Bivalvia</taxon>
        <taxon>Autobranchia</taxon>
        <taxon>Pteriomorphia</taxon>
        <taxon>Mytilida</taxon>
        <taxon>Mytiloidea</taxon>
        <taxon>Mytilidae</taxon>
        <taxon>Mytilinae</taxon>
        <taxon>Mytilus</taxon>
    </lineage>
</organism>
<dbReference type="PANTHER" id="PTHR24365">
    <property type="entry name" value="TOLL-LIKE RECEPTOR"/>
    <property type="match status" value="1"/>
</dbReference>
<feature type="domain" description="TIR" evidence="12">
    <location>
        <begin position="579"/>
        <end position="720"/>
    </location>
</feature>
<evidence type="ECO:0000313" key="13">
    <source>
        <dbReference type="EMBL" id="VDI61803.1"/>
    </source>
</evidence>
<accession>A0A8B6GBW0</accession>